<feature type="transmembrane region" description="Helical" evidence="3">
    <location>
        <begin position="810"/>
        <end position="829"/>
    </location>
</feature>
<evidence type="ECO:0000256" key="1">
    <source>
        <dbReference type="ARBA" id="ARBA00004141"/>
    </source>
</evidence>
<organism evidence="5 6">
    <name type="scientific">Effrenium voratum</name>
    <dbReference type="NCBI Taxonomy" id="2562239"/>
    <lineage>
        <taxon>Eukaryota</taxon>
        <taxon>Sar</taxon>
        <taxon>Alveolata</taxon>
        <taxon>Dinophyceae</taxon>
        <taxon>Suessiales</taxon>
        <taxon>Symbiodiniaceae</taxon>
        <taxon>Effrenium</taxon>
    </lineage>
</organism>
<feature type="coiled-coil region" evidence="2">
    <location>
        <begin position="369"/>
        <end position="455"/>
    </location>
</feature>
<comment type="caution">
    <text evidence="5">The sequence shown here is derived from an EMBL/GenBank/DDBJ whole genome shotgun (WGS) entry which is preliminary data.</text>
</comment>
<dbReference type="InterPro" id="IPR050327">
    <property type="entry name" value="Proton-linked_MCT"/>
</dbReference>
<dbReference type="PANTHER" id="PTHR11360:SF284">
    <property type="entry name" value="EG:103B4.3 PROTEIN-RELATED"/>
    <property type="match status" value="1"/>
</dbReference>
<dbReference type="InterPro" id="IPR020846">
    <property type="entry name" value="MFS_dom"/>
</dbReference>
<dbReference type="SUPFAM" id="SSF103473">
    <property type="entry name" value="MFS general substrate transporter"/>
    <property type="match status" value="1"/>
</dbReference>
<evidence type="ECO:0000256" key="3">
    <source>
        <dbReference type="SAM" id="Phobius"/>
    </source>
</evidence>
<dbReference type="PROSITE" id="PS50850">
    <property type="entry name" value="MFS"/>
    <property type="match status" value="1"/>
</dbReference>
<keyword evidence="2" id="KW-0175">Coiled coil</keyword>
<dbReference type="GO" id="GO:0016020">
    <property type="term" value="C:membrane"/>
    <property type="evidence" value="ECO:0007669"/>
    <property type="project" value="UniProtKB-SubCell"/>
</dbReference>
<feature type="transmembrane region" description="Helical" evidence="3">
    <location>
        <begin position="557"/>
        <end position="579"/>
    </location>
</feature>
<feature type="transmembrane region" description="Helical" evidence="3">
    <location>
        <begin position="505"/>
        <end position="524"/>
    </location>
</feature>
<keyword evidence="6" id="KW-1185">Reference proteome</keyword>
<dbReference type="AlphaFoldDB" id="A0AA36II82"/>
<comment type="subcellular location">
    <subcellularLocation>
        <location evidence="1">Membrane</location>
        <topology evidence="1">Multi-pass membrane protein</topology>
    </subcellularLocation>
</comment>
<dbReference type="EMBL" id="CAUJNA010001480">
    <property type="protein sequence ID" value="CAJ1387222.1"/>
    <property type="molecule type" value="Genomic_DNA"/>
</dbReference>
<name>A0AA36II82_9DINO</name>
<accession>A0AA36II82</accession>
<dbReference type="Proteomes" id="UP001178507">
    <property type="component" value="Unassembled WGS sequence"/>
</dbReference>
<feature type="transmembrane region" description="Helical" evidence="3">
    <location>
        <begin position="475"/>
        <end position="493"/>
    </location>
</feature>
<protein>
    <recommendedName>
        <fullName evidence="4">Major facilitator superfamily (MFS) profile domain-containing protein</fullName>
    </recommendedName>
</protein>
<dbReference type="GO" id="GO:0022857">
    <property type="term" value="F:transmembrane transporter activity"/>
    <property type="evidence" value="ECO:0007669"/>
    <property type="project" value="InterPro"/>
</dbReference>
<evidence type="ECO:0000259" key="4">
    <source>
        <dbReference type="PROSITE" id="PS50850"/>
    </source>
</evidence>
<proteinExistence type="predicted"/>
<keyword evidence="3" id="KW-0812">Transmembrane</keyword>
<dbReference type="Gene3D" id="1.20.1250.20">
    <property type="entry name" value="MFS general substrate transporter like domains"/>
    <property type="match status" value="2"/>
</dbReference>
<keyword evidence="3" id="KW-0472">Membrane</keyword>
<dbReference type="InterPro" id="IPR011701">
    <property type="entry name" value="MFS"/>
</dbReference>
<evidence type="ECO:0000313" key="6">
    <source>
        <dbReference type="Proteomes" id="UP001178507"/>
    </source>
</evidence>
<feature type="transmembrane region" description="Helical" evidence="3">
    <location>
        <begin position="774"/>
        <end position="798"/>
    </location>
</feature>
<feature type="transmembrane region" description="Helical" evidence="3">
    <location>
        <begin position="591"/>
        <end position="610"/>
    </location>
</feature>
<feature type="domain" description="Major facilitator superfamily (MFS) profile" evidence="4">
    <location>
        <begin position="465"/>
        <end position="861"/>
    </location>
</feature>
<feature type="transmembrane region" description="Helical" evidence="3">
    <location>
        <begin position="835"/>
        <end position="856"/>
    </location>
</feature>
<reference evidence="5" key="1">
    <citation type="submission" date="2023-08" db="EMBL/GenBank/DDBJ databases">
        <authorList>
            <person name="Chen Y."/>
            <person name="Shah S."/>
            <person name="Dougan E. K."/>
            <person name="Thang M."/>
            <person name="Chan C."/>
        </authorList>
    </citation>
    <scope>NUCLEOTIDE SEQUENCE</scope>
</reference>
<evidence type="ECO:0000256" key="2">
    <source>
        <dbReference type="SAM" id="Coils"/>
    </source>
</evidence>
<dbReference type="PANTHER" id="PTHR11360">
    <property type="entry name" value="MONOCARBOXYLATE TRANSPORTER"/>
    <property type="match status" value="1"/>
</dbReference>
<dbReference type="Pfam" id="PF07690">
    <property type="entry name" value="MFS_1"/>
    <property type="match status" value="1"/>
</dbReference>
<keyword evidence="3" id="KW-1133">Transmembrane helix</keyword>
<dbReference type="InterPro" id="IPR036259">
    <property type="entry name" value="MFS_trans_sf"/>
</dbReference>
<sequence>MYYIDSRMQFLRIERFGGTVIGWHGEIQEFLKAQSMHKLFDLLEDFVPAFLETVVASDLGLFQELDGFHYSPVERNTCVSIHCFLDKIQEQFSSIRHAALLYNAHLVYTNLPLDDMRVLYSYLVAFNGAVASQKLNKPPFGRIPTAASQPGGGSSSFGRAFLLSEEDDFLLGMSRRGSGSPGLICTCPRGAPEKSCSGKEGHMGEKNASLDLDLQAVENIPRDTLVVLLRRKDKELKTLQGKLEKLEERYVKVVRFNKILMEDRQSFQRFCHELLPDCDGAFEEAAAQEAPTNLHELLRQLAEWRRNMDSACEDRKVFQQFLELVFPGEDVEVFGRPEALDLLQKKWIQLEDLHNQSIASINAMAREQALQQQEELLSAQKACQEAERKIQDLKEELTSMAREKAQVLKQKLHGKSQGWNNEAVAEANGTDSEVARALEEKAAAERREREAWQCLERQREAMQAIRRRAVGKNHIFTFGPIYSFGIFLPFIKADLGISLTEVSTVSSTMNTAQFVGSLLAGLVIPKRLSHVQVAVFSALSVLLGLSALSFAQAAWHAYPAALVAGLGLGASNLAGLVALNASVGPSRRATMVGLATCGTSVGTILLPQFYNLLAGSLGWRWAMRINAAASCGFLLAAAPFFWVAPAKASTESKNSLPAAAAQAVPVAQTRARRCQPLRDPRFLCWWLDMAVCFFGYFGPSVLLAEFARTELQLAPEDAANCYTLLGVSALLTRLCLGFITHACGGPRRVHFASQILAGAMTCLMPFCWNFESLLVWSVLYGFSIGPVIALISVVLSELFGTQALALYHGISRVGVGTGNMLGVPVIGLLTESQGYVFALVLSGCVVIAGTGFLVILEVLHRRKLRRDAQDAEVSI</sequence>
<gene>
    <name evidence="5" type="ORF">EVOR1521_LOCUS13344</name>
</gene>
<feature type="transmembrane region" description="Helical" evidence="3">
    <location>
        <begin position="531"/>
        <end position="551"/>
    </location>
</feature>
<evidence type="ECO:0000313" key="5">
    <source>
        <dbReference type="EMBL" id="CAJ1387222.1"/>
    </source>
</evidence>
<feature type="transmembrane region" description="Helical" evidence="3">
    <location>
        <begin position="622"/>
        <end position="644"/>
    </location>
</feature>
<feature type="transmembrane region" description="Helical" evidence="3">
    <location>
        <begin position="682"/>
        <end position="702"/>
    </location>
</feature>